<dbReference type="Pfam" id="PF00266">
    <property type="entry name" value="Aminotran_5"/>
    <property type="match status" value="1"/>
</dbReference>
<evidence type="ECO:0000313" key="9">
    <source>
        <dbReference type="EMBL" id="RSK06038.1"/>
    </source>
</evidence>
<dbReference type="RefSeq" id="WP_125421114.1">
    <property type="nucleotide sequence ID" value="NZ_RJPX01000010.1"/>
</dbReference>
<feature type="domain" description="Aminotransferase class V" evidence="8">
    <location>
        <begin position="2"/>
        <end position="365"/>
    </location>
</feature>
<evidence type="ECO:0000313" key="10">
    <source>
        <dbReference type="Proteomes" id="UP000277819"/>
    </source>
</evidence>
<dbReference type="PROSITE" id="PS00595">
    <property type="entry name" value="AA_TRANSFER_CLASS_5"/>
    <property type="match status" value="1"/>
</dbReference>
<organism evidence="9 10">
    <name type="scientific">Streptococcus mitis</name>
    <dbReference type="NCBI Taxonomy" id="28037"/>
    <lineage>
        <taxon>Bacteria</taxon>
        <taxon>Bacillati</taxon>
        <taxon>Bacillota</taxon>
        <taxon>Bacilli</taxon>
        <taxon>Lactobacillales</taxon>
        <taxon>Streptococcaceae</taxon>
        <taxon>Streptococcus</taxon>
        <taxon>Streptococcus mitis group</taxon>
    </lineage>
</organism>
<dbReference type="Gene3D" id="3.90.1150.10">
    <property type="entry name" value="Aspartate Aminotransferase, domain 1"/>
    <property type="match status" value="1"/>
</dbReference>
<dbReference type="EC" id="2.8.1.7" evidence="9"/>
<name>A0A428I412_STRMT</name>
<dbReference type="InterPro" id="IPR016454">
    <property type="entry name" value="Cysteine_dSase"/>
</dbReference>
<evidence type="ECO:0000256" key="3">
    <source>
        <dbReference type="ARBA" id="ARBA00022723"/>
    </source>
</evidence>
<dbReference type="InterPro" id="IPR015421">
    <property type="entry name" value="PyrdxlP-dep_Trfase_major"/>
</dbReference>
<dbReference type="InterPro" id="IPR020578">
    <property type="entry name" value="Aminotrans_V_PyrdxlP_BS"/>
</dbReference>
<dbReference type="PANTHER" id="PTHR11601:SF50">
    <property type="entry name" value="CYSTEINE DESULFURASE ISCS 2-RELATED"/>
    <property type="match status" value="1"/>
</dbReference>
<dbReference type="AlphaFoldDB" id="A0A428I412"/>
<comment type="cofactor">
    <cofactor evidence="1 7">
        <name>pyridoxal 5'-phosphate</name>
        <dbReference type="ChEBI" id="CHEBI:597326"/>
    </cofactor>
</comment>
<accession>A0A428I412</accession>
<dbReference type="InterPro" id="IPR000192">
    <property type="entry name" value="Aminotrans_V_dom"/>
</dbReference>
<dbReference type="EMBL" id="RJPX01000010">
    <property type="protein sequence ID" value="RSK06038.1"/>
    <property type="molecule type" value="Genomic_DNA"/>
</dbReference>
<evidence type="ECO:0000256" key="6">
    <source>
        <dbReference type="ARBA" id="ARBA00023014"/>
    </source>
</evidence>
<protein>
    <submittedName>
        <fullName evidence="9">Cysteine desulfurase</fullName>
        <ecNumber evidence="9">2.8.1.7</ecNumber>
    </submittedName>
</protein>
<gene>
    <name evidence="9" type="primary">iscS_1</name>
    <name evidence="9" type="ORF">D8787_04070</name>
</gene>
<evidence type="ECO:0000256" key="5">
    <source>
        <dbReference type="ARBA" id="ARBA00023004"/>
    </source>
</evidence>
<evidence type="ECO:0000259" key="8">
    <source>
        <dbReference type="Pfam" id="PF00266"/>
    </source>
</evidence>
<dbReference type="Gene3D" id="1.10.260.50">
    <property type="match status" value="1"/>
</dbReference>
<dbReference type="PANTHER" id="PTHR11601">
    <property type="entry name" value="CYSTEINE DESULFURYLASE FAMILY MEMBER"/>
    <property type="match status" value="1"/>
</dbReference>
<dbReference type="PIRSF" id="PIRSF005572">
    <property type="entry name" value="NifS"/>
    <property type="match status" value="1"/>
</dbReference>
<keyword evidence="6" id="KW-0411">Iron-sulfur</keyword>
<keyword evidence="3" id="KW-0479">Metal-binding</keyword>
<reference evidence="9 10" key="1">
    <citation type="submission" date="2018-11" db="EMBL/GenBank/DDBJ databases">
        <title>Species Designations Belie Phenotypic and Genotypic Heterogeneity in Oral Streptococci.</title>
        <authorList>
            <person name="Velsko I."/>
        </authorList>
    </citation>
    <scope>NUCLEOTIDE SEQUENCE [LARGE SCALE GENOMIC DNA]</scope>
    <source>
        <strain evidence="9 10">BCC17</strain>
    </source>
</reference>
<evidence type="ECO:0000256" key="1">
    <source>
        <dbReference type="ARBA" id="ARBA00001933"/>
    </source>
</evidence>
<evidence type="ECO:0000256" key="2">
    <source>
        <dbReference type="ARBA" id="ARBA00006490"/>
    </source>
</evidence>
<keyword evidence="5" id="KW-0408">Iron</keyword>
<sequence length="380" mass="41804">MIYFDNSATTKPYPEVLETYMQVASKILGNPSSLHRLGDQATRILDASRQQIADLIGKKSDEIFFTSGGTEGDNWVIKGVAFEKAQFGKHIIVSAIEHPAVKESALWLKSQGFEVDFAPVDEQGFVDVEALAGLIRPDTILISVMAVNNEIGSIQPIEAISELLADKPTISFHVDAVQALSKIPTEKYLTERVDFATFSSHKFHGVRGVGFVYIKSGKRITPFLTGGGQERDYRSTTENVAGIAATAKALRLSMEKLDFFTSKTGQMKAVVRQALLDYSDIFVFSDEEDFAPHILTFGIKGVRGEVVVHAFEDYDIFISTTSACSSKAGKPAGTLIAMGVDKDKAQSAVRLSLDLENDMSQVEQFLTKLKLIYNQTRKVR</sequence>
<dbReference type="InterPro" id="IPR015422">
    <property type="entry name" value="PyrdxlP-dep_Trfase_small"/>
</dbReference>
<dbReference type="GO" id="GO:0031071">
    <property type="term" value="F:cysteine desulfurase activity"/>
    <property type="evidence" value="ECO:0007669"/>
    <property type="project" value="UniProtKB-EC"/>
</dbReference>
<evidence type="ECO:0000256" key="7">
    <source>
        <dbReference type="RuleBase" id="RU004504"/>
    </source>
</evidence>
<dbReference type="Gene3D" id="3.40.640.10">
    <property type="entry name" value="Type I PLP-dependent aspartate aminotransferase-like (Major domain)"/>
    <property type="match status" value="1"/>
</dbReference>
<proteinExistence type="inferred from homology"/>
<dbReference type="InterPro" id="IPR015424">
    <property type="entry name" value="PyrdxlP-dep_Trfase"/>
</dbReference>
<comment type="similarity">
    <text evidence="2">Belongs to the class-V pyridoxal-phosphate-dependent aminotransferase family. NifS/IscS subfamily.</text>
</comment>
<dbReference type="Proteomes" id="UP000277819">
    <property type="component" value="Unassembled WGS sequence"/>
</dbReference>
<evidence type="ECO:0000256" key="4">
    <source>
        <dbReference type="ARBA" id="ARBA00022898"/>
    </source>
</evidence>
<keyword evidence="4" id="KW-0663">Pyridoxal phosphate</keyword>
<dbReference type="GO" id="GO:0046872">
    <property type="term" value="F:metal ion binding"/>
    <property type="evidence" value="ECO:0007669"/>
    <property type="project" value="UniProtKB-KW"/>
</dbReference>
<dbReference type="GO" id="GO:0051536">
    <property type="term" value="F:iron-sulfur cluster binding"/>
    <property type="evidence" value="ECO:0007669"/>
    <property type="project" value="UniProtKB-KW"/>
</dbReference>
<comment type="caution">
    <text evidence="9">The sequence shown here is derived from an EMBL/GenBank/DDBJ whole genome shotgun (WGS) entry which is preliminary data.</text>
</comment>
<dbReference type="SUPFAM" id="SSF53383">
    <property type="entry name" value="PLP-dependent transferases"/>
    <property type="match status" value="1"/>
</dbReference>
<keyword evidence="9" id="KW-0808">Transferase</keyword>